<evidence type="ECO:0000313" key="3">
    <source>
        <dbReference type="Proteomes" id="UP000031488"/>
    </source>
</evidence>
<keyword evidence="1" id="KW-1133">Transmembrane helix</keyword>
<gene>
    <name evidence="2" type="ORF">AE0388_1837</name>
</gene>
<organism evidence="2 3">
    <name type="scientific">Brevibacterium linens</name>
    <dbReference type="NCBI Taxonomy" id="1703"/>
    <lineage>
        <taxon>Bacteria</taxon>
        <taxon>Bacillati</taxon>
        <taxon>Actinomycetota</taxon>
        <taxon>Actinomycetes</taxon>
        <taxon>Micrococcales</taxon>
        <taxon>Brevibacteriaceae</taxon>
        <taxon>Brevibacterium</taxon>
    </lineage>
</organism>
<feature type="transmembrane region" description="Helical" evidence="1">
    <location>
        <begin position="23"/>
        <end position="44"/>
    </location>
</feature>
<dbReference type="EMBL" id="JTJZ01000018">
    <property type="protein sequence ID" value="KHS52854.1"/>
    <property type="molecule type" value="Genomic_DNA"/>
</dbReference>
<evidence type="ECO:0000256" key="1">
    <source>
        <dbReference type="SAM" id="Phobius"/>
    </source>
</evidence>
<keyword evidence="1" id="KW-0472">Membrane</keyword>
<dbReference type="Proteomes" id="UP000031488">
    <property type="component" value="Unassembled WGS sequence"/>
</dbReference>
<protein>
    <recommendedName>
        <fullName evidence="4">DUF998 domain-containing protein</fullName>
    </recommendedName>
</protein>
<evidence type="ECO:0000313" key="2">
    <source>
        <dbReference type="EMBL" id="KHS52854.1"/>
    </source>
</evidence>
<feature type="transmembrane region" description="Helical" evidence="1">
    <location>
        <begin position="186"/>
        <end position="210"/>
    </location>
</feature>
<dbReference type="PATRIC" id="fig|1703.6.peg.1721"/>
<comment type="caution">
    <text evidence="2">The sequence shown here is derived from an EMBL/GenBank/DDBJ whole genome shotgun (WGS) entry which is preliminary data.</text>
</comment>
<keyword evidence="3" id="KW-1185">Reference proteome</keyword>
<accession>A0A0B9A2F4</accession>
<feature type="transmembrane region" description="Helical" evidence="1">
    <location>
        <begin position="155"/>
        <end position="174"/>
    </location>
</feature>
<keyword evidence="1" id="KW-0812">Transmembrane</keyword>
<name>A0A0B9A2F4_BRELN</name>
<feature type="transmembrane region" description="Helical" evidence="1">
    <location>
        <begin position="93"/>
        <end position="116"/>
    </location>
</feature>
<proteinExistence type="predicted"/>
<sequence>MSYSPGDKSSVSQPQSSEATPGWLARSLFWAALVIGALPSLVLAPMPPLWDSSTDIIFFIVGSILCTCLRLILGAVAILLVKNTNWAHRLLGAGIYLLGCTALMTTPLTWIFLASLGTEGNGALPAMTTIQGALSSIFLVGVFCGWNIARNRRWWLLAIAVVLGATIALFDMFVARPLAESVTTDVMAAVLVQMVWLVLTFACLGVFHLLGRVNGATAPKPTQPAC</sequence>
<evidence type="ECO:0008006" key="4">
    <source>
        <dbReference type="Google" id="ProtNLM"/>
    </source>
</evidence>
<feature type="transmembrane region" description="Helical" evidence="1">
    <location>
        <begin position="56"/>
        <end position="81"/>
    </location>
</feature>
<dbReference type="AlphaFoldDB" id="A0A0B9A2F4"/>
<feature type="transmembrane region" description="Helical" evidence="1">
    <location>
        <begin position="128"/>
        <end position="148"/>
    </location>
</feature>
<reference evidence="2 3" key="1">
    <citation type="submission" date="2014-11" db="EMBL/GenBank/DDBJ databases">
        <title>Draft Genome Sequence of Brevibacterium linens AE038-8.</title>
        <authorList>
            <person name="Maizel D."/>
            <person name="Utturkar S.M."/>
            <person name="Brown S.D."/>
            <person name="Ferrero M."/>
            <person name="Rosen B.P."/>
        </authorList>
    </citation>
    <scope>NUCLEOTIDE SEQUENCE [LARGE SCALE GENOMIC DNA]</scope>
    <source>
        <strain evidence="2 3">AE038-8</strain>
    </source>
</reference>